<sequence length="291" mass="32934">MRERALDRAAAAGGLRGGVLCIAILLCKQPYVPRIARIGLGKAKFKGGLRIYVNITRARDSACCGKFAIANEPPDPSSFRLIAERVNKQTTGHICAGKTQRRWRYASPHRPASAAANPLLRLMIRSRDSELEPLEPRTRRRRGAPPSARRTINPNNSVRKILLNNYQSPHVSAATKRYLFFIFFLPPPAYPPQRKIPADAARPVISRNAESPARDLSARPPRAPLISDGFFFLSRLWSTRTMCEKRRLVSRARAVMLREKFRVVERRMRGGRFCEMSQIRKLRLEFIHGGG</sequence>
<keyword evidence="3" id="KW-1185">Reference proteome</keyword>
<gene>
    <name evidence="2" type="ORF">EVAR_18355_1</name>
</gene>
<protein>
    <submittedName>
        <fullName evidence="2">Uncharacterized protein</fullName>
    </submittedName>
</protein>
<organism evidence="2 3">
    <name type="scientific">Eumeta variegata</name>
    <name type="common">Bagworm moth</name>
    <name type="synonym">Eumeta japonica</name>
    <dbReference type="NCBI Taxonomy" id="151549"/>
    <lineage>
        <taxon>Eukaryota</taxon>
        <taxon>Metazoa</taxon>
        <taxon>Ecdysozoa</taxon>
        <taxon>Arthropoda</taxon>
        <taxon>Hexapoda</taxon>
        <taxon>Insecta</taxon>
        <taxon>Pterygota</taxon>
        <taxon>Neoptera</taxon>
        <taxon>Endopterygota</taxon>
        <taxon>Lepidoptera</taxon>
        <taxon>Glossata</taxon>
        <taxon>Ditrysia</taxon>
        <taxon>Tineoidea</taxon>
        <taxon>Psychidae</taxon>
        <taxon>Oiketicinae</taxon>
        <taxon>Eumeta</taxon>
    </lineage>
</organism>
<evidence type="ECO:0000313" key="3">
    <source>
        <dbReference type="Proteomes" id="UP000299102"/>
    </source>
</evidence>
<proteinExistence type="predicted"/>
<dbReference type="EMBL" id="BGZK01000300">
    <property type="protein sequence ID" value="GBP35229.1"/>
    <property type="molecule type" value="Genomic_DNA"/>
</dbReference>
<dbReference type="AlphaFoldDB" id="A0A4C1V970"/>
<comment type="caution">
    <text evidence="2">The sequence shown here is derived from an EMBL/GenBank/DDBJ whole genome shotgun (WGS) entry which is preliminary data.</text>
</comment>
<reference evidence="2 3" key="1">
    <citation type="journal article" date="2019" name="Commun. Biol.">
        <title>The bagworm genome reveals a unique fibroin gene that provides high tensile strength.</title>
        <authorList>
            <person name="Kono N."/>
            <person name="Nakamura H."/>
            <person name="Ohtoshi R."/>
            <person name="Tomita M."/>
            <person name="Numata K."/>
            <person name="Arakawa K."/>
        </authorList>
    </citation>
    <scope>NUCLEOTIDE SEQUENCE [LARGE SCALE GENOMIC DNA]</scope>
</reference>
<feature type="region of interest" description="Disordered" evidence="1">
    <location>
        <begin position="130"/>
        <end position="153"/>
    </location>
</feature>
<dbReference type="Proteomes" id="UP000299102">
    <property type="component" value="Unassembled WGS sequence"/>
</dbReference>
<accession>A0A4C1V970</accession>
<name>A0A4C1V970_EUMVA</name>
<evidence type="ECO:0000256" key="1">
    <source>
        <dbReference type="SAM" id="MobiDB-lite"/>
    </source>
</evidence>
<evidence type="ECO:0000313" key="2">
    <source>
        <dbReference type="EMBL" id="GBP35229.1"/>
    </source>
</evidence>